<dbReference type="SMART" id="SM00239">
    <property type="entry name" value="C2"/>
    <property type="match status" value="1"/>
</dbReference>
<dbReference type="PROSITE" id="PS50004">
    <property type="entry name" value="C2"/>
    <property type="match status" value="1"/>
</dbReference>
<evidence type="ECO:0000313" key="20">
    <source>
        <dbReference type="Proteomes" id="UP000002280"/>
    </source>
</evidence>
<keyword evidence="8" id="KW-0479">Metal-binding</keyword>
<dbReference type="AlphaFoldDB" id="F7FHF1"/>
<evidence type="ECO:0000256" key="13">
    <source>
        <dbReference type="ARBA" id="ARBA00023273"/>
    </source>
</evidence>
<reference evidence="19" key="3">
    <citation type="submission" date="2025-09" db="UniProtKB">
        <authorList>
            <consortium name="Ensembl"/>
        </authorList>
    </citation>
    <scope>IDENTIFICATION</scope>
</reference>
<evidence type="ECO:0000256" key="3">
    <source>
        <dbReference type="ARBA" id="ARBA00004466"/>
    </source>
</evidence>
<keyword evidence="20" id="KW-1185">Reference proteome</keyword>
<dbReference type="Ensembl" id="ENSMODT00000022482.4">
    <property type="protein sequence ID" value="ENSMODP00000022095.3"/>
    <property type="gene ID" value="ENSMODG00000017718.4"/>
</dbReference>
<dbReference type="InterPro" id="IPR035892">
    <property type="entry name" value="C2_domain_sf"/>
</dbReference>
<evidence type="ECO:0000313" key="19">
    <source>
        <dbReference type="Ensembl" id="ENSMODP00000022095.3"/>
    </source>
</evidence>
<dbReference type="HOGENOM" id="CLU_003204_0_0_1"/>
<evidence type="ECO:0000256" key="7">
    <source>
        <dbReference type="ARBA" id="ARBA00022490"/>
    </source>
</evidence>
<dbReference type="Pfam" id="PF23025">
    <property type="entry name" value="YbjQ_2"/>
    <property type="match status" value="3"/>
</dbReference>
<evidence type="ECO:0000256" key="16">
    <source>
        <dbReference type="ARBA" id="ARBA00068078"/>
    </source>
</evidence>
<feature type="compositionally biased region" description="Low complexity" evidence="17">
    <location>
        <begin position="290"/>
        <end position="318"/>
    </location>
</feature>
<evidence type="ECO:0000256" key="15">
    <source>
        <dbReference type="ARBA" id="ARBA00054259"/>
    </source>
</evidence>
<dbReference type="GO" id="GO:0015031">
    <property type="term" value="P:protein transport"/>
    <property type="evidence" value="ECO:0007669"/>
    <property type="project" value="UniProtKB-KW"/>
</dbReference>
<evidence type="ECO:0000256" key="17">
    <source>
        <dbReference type="SAM" id="MobiDB-lite"/>
    </source>
</evidence>
<protein>
    <recommendedName>
        <fullName evidence="16">C2 domain-containing protein 5</fullName>
    </recommendedName>
</protein>
<name>F7FHF1_MONDO</name>
<evidence type="ECO:0000256" key="10">
    <source>
        <dbReference type="ARBA" id="ARBA00022927"/>
    </source>
</evidence>
<evidence type="ECO:0000256" key="5">
    <source>
        <dbReference type="ARBA" id="ARBA00022448"/>
    </source>
</evidence>
<dbReference type="InterPro" id="IPR057815">
    <property type="entry name" value="C2CD5_C"/>
</dbReference>
<evidence type="ECO:0000256" key="9">
    <source>
        <dbReference type="ARBA" id="ARBA00022837"/>
    </source>
</evidence>
<dbReference type="Pfam" id="PF23128">
    <property type="entry name" value="YbjQ_4"/>
    <property type="match status" value="1"/>
</dbReference>
<feature type="compositionally biased region" description="Polar residues" evidence="17">
    <location>
        <begin position="274"/>
        <end position="289"/>
    </location>
</feature>
<dbReference type="FunFam" id="2.60.40.150:FF:000020">
    <property type="entry name" value="C2 calcium dependent domain containing 5"/>
    <property type="match status" value="1"/>
</dbReference>
<evidence type="ECO:0000256" key="1">
    <source>
        <dbReference type="ARBA" id="ARBA00004156"/>
    </source>
</evidence>
<dbReference type="GO" id="GO:0030659">
    <property type="term" value="C:cytoplasmic vesicle membrane"/>
    <property type="evidence" value="ECO:0007669"/>
    <property type="project" value="UniProtKB-SubCell"/>
</dbReference>
<dbReference type="GeneTree" id="ENSGT00390000000212"/>
<evidence type="ECO:0000256" key="6">
    <source>
        <dbReference type="ARBA" id="ARBA00022475"/>
    </source>
</evidence>
<dbReference type="GO" id="GO:0008286">
    <property type="term" value="P:insulin receptor signaling pathway"/>
    <property type="evidence" value="ECO:0007669"/>
    <property type="project" value="UniProtKB-ARBA"/>
</dbReference>
<keyword evidence="6" id="KW-1003">Cell membrane</keyword>
<keyword evidence="10" id="KW-0653">Protein transport</keyword>
<comment type="function">
    <text evidence="15">Required for insulin-stimulated glucose transport and glucose transporter SLC2A4/GLUT4 translocation from intracellular glucose storage vesicle (GSV) to the plasma membrane (PM) in adipocytes. Binds phospholipid membranes in a calcium-dependent manner and is necessary for the optimal membrane fusion between SLC2A4/GLUT4 GSV and the PM.</text>
</comment>
<dbReference type="eggNOG" id="KOG1031">
    <property type="taxonomic scope" value="Eukaryota"/>
</dbReference>
<keyword evidence="7" id="KW-0963">Cytoplasm</keyword>
<dbReference type="InterPro" id="IPR038983">
    <property type="entry name" value="C2CD5"/>
</dbReference>
<feature type="region of interest" description="Disordered" evidence="17">
    <location>
        <begin position="265"/>
        <end position="330"/>
    </location>
</feature>
<dbReference type="InterPro" id="IPR056431">
    <property type="entry name" value="C2CD5_YbjQ-rel_dom"/>
</dbReference>
<dbReference type="GO" id="GO:0005886">
    <property type="term" value="C:plasma membrane"/>
    <property type="evidence" value="ECO:0007669"/>
    <property type="project" value="UniProtKB-SubCell"/>
</dbReference>
<dbReference type="Proteomes" id="UP000002280">
    <property type="component" value="Chromosome 8"/>
</dbReference>
<evidence type="ECO:0000256" key="14">
    <source>
        <dbReference type="ARBA" id="ARBA00023329"/>
    </source>
</evidence>
<dbReference type="SUPFAM" id="SSF49562">
    <property type="entry name" value="C2 domain (Calcium/lipid-binding domain, CaLB)"/>
    <property type="match status" value="1"/>
</dbReference>
<proteinExistence type="predicted"/>
<dbReference type="Pfam" id="PF00168">
    <property type="entry name" value="C2"/>
    <property type="match status" value="1"/>
</dbReference>
<dbReference type="Gene3D" id="2.60.40.150">
    <property type="entry name" value="C2 domain"/>
    <property type="match status" value="1"/>
</dbReference>
<dbReference type="CDD" id="cd08688">
    <property type="entry name" value="C2_KIAA0528-like"/>
    <property type="match status" value="1"/>
</dbReference>
<keyword evidence="9" id="KW-0106">Calcium</keyword>
<dbReference type="GO" id="GO:0001726">
    <property type="term" value="C:ruffle"/>
    <property type="evidence" value="ECO:0007669"/>
    <property type="project" value="UniProtKB-SubCell"/>
</dbReference>
<dbReference type="Pfam" id="PF23028">
    <property type="entry name" value="YbjQ_3"/>
    <property type="match status" value="1"/>
</dbReference>
<evidence type="ECO:0000259" key="18">
    <source>
        <dbReference type="PROSITE" id="PS50004"/>
    </source>
</evidence>
<evidence type="ECO:0000256" key="11">
    <source>
        <dbReference type="ARBA" id="ARBA00023121"/>
    </source>
</evidence>
<evidence type="ECO:0000256" key="4">
    <source>
        <dbReference type="ARBA" id="ARBA00004544"/>
    </source>
</evidence>
<evidence type="ECO:0000256" key="8">
    <source>
        <dbReference type="ARBA" id="ARBA00022723"/>
    </source>
</evidence>
<gene>
    <name evidence="19" type="primary">C2CD5</name>
</gene>
<dbReference type="Bgee" id="ENSMODG00000017718">
    <property type="expression patterns" value="Expressed in cerebellum and 20 other cell types or tissues"/>
</dbReference>
<dbReference type="GO" id="GO:0005544">
    <property type="term" value="F:calcium-dependent phospholipid binding"/>
    <property type="evidence" value="ECO:0007669"/>
    <property type="project" value="InterPro"/>
</dbReference>
<keyword evidence="14" id="KW-0968">Cytoplasmic vesicle</keyword>
<accession>F7FHF1</accession>
<keyword evidence="5" id="KW-0813">Transport</keyword>
<keyword evidence="13" id="KW-0966">Cell projection</keyword>
<dbReference type="GO" id="GO:0031340">
    <property type="term" value="P:positive regulation of vesicle fusion"/>
    <property type="evidence" value="ECO:0007669"/>
    <property type="project" value="UniProtKB-ARBA"/>
</dbReference>
<keyword evidence="11" id="KW-0446">Lipid-binding</keyword>
<dbReference type="PANTHER" id="PTHR37412">
    <property type="entry name" value="C2 DOMAIN-CONTAINING PROTEIN 5"/>
    <property type="match status" value="1"/>
</dbReference>
<dbReference type="GO" id="GO:0005938">
    <property type="term" value="C:cell cortex"/>
    <property type="evidence" value="ECO:0007669"/>
    <property type="project" value="UniProtKB-SubCell"/>
</dbReference>
<dbReference type="InterPro" id="IPR037785">
    <property type="entry name" value="C2_C2CD5"/>
</dbReference>
<organism evidence="19 20">
    <name type="scientific">Monodelphis domestica</name>
    <name type="common">Gray short-tailed opossum</name>
    <dbReference type="NCBI Taxonomy" id="13616"/>
    <lineage>
        <taxon>Eukaryota</taxon>
        <taxon>Metazoa</taxon>
        <taxon>Chordata</taxon>
        <taxon>Craniata</taxon>
        <taxon>Vertebrata</taxon>
        <taxon>Euteleostomi</taxon>
        <taxon>Mammalia</taxon>
        <taxon>Metatheria</taxon>
        <taxon>Didelphimorphia</taxon>
        <taxon>Didelphidae</taxon>
        <taxon>Monodelphis</taxon>
    </lineage>
</organism>
<feature type="domain" description="C2" evidence="18">
    <location>
        <begin position="1"/>
        <end position="109"/>
    </location>
</feature>
<reference evidence="19" key="2">
    <citation type="submission" date="2025-08" db="UniProtKB">
        <authorList>
            <consortium name="Ensembl"/>
        </authorList>
    </citation>
    <scope>IDENTIFICATION</scope>
</reference>
<keyword evidence="12" id="KW-0472">Membrane</keyword>
<dbReference type="GO" id="GO:0005509">
    <property type="term" value="F:calcium ion binding"/>
    <property type="evidence" value="ECO:0007669"/>
    <property type="project" value="UniProtKB-ARBA"/>
</dbReference>
<evidence type="ECO:0000256" key="2">
    <source>
        <dbReference type="ARBA" id="ARBA00004236"/>
    </source>
</evidence>
<comment type="subcellular location">
    <subcellularLocation>
        <location evidence="2">Cell membrane</location>
    </subcellularLocation>
    <subcellularLocation>
        <location evidence="3">Cell projection</location>
        <location evidence="3">Ruffle</location>
    </subcellularLocation>
    <subcellularLocation>
        <location evidence="4">Cytoplasm</location>
        <location evidence="4">Cell cortex</location>
    </subcellularLocation>
    <subcellularLocation>
        <location evidence="1">Cytoplasmic vesicle membrane</location>
    </subcellularLocation>
</comment>
<feature type="compositionally biased region" description="Gly residues" evidence="17">
    <location>
        <begin position="319"/>
        <end position="328"/>
    </location>
</feature>
<reference evidence="19 20" key="1">
    <citation type="journal article" date="2007" name="Nature">
        <title>Genome of the marsupial Monodelphis domestica reveals innovation in non-coding sequences.</title>
        <authorList>
            <person name="Mikkelsen T.S."/>
            <person name="Wakefield M.J."/>
            <person name="Aken B."/>
            <person name="Amemiya C.T."/>
            <person name="Chang J.L."/>
            <person name="Duke S."/>
            <person name="Garber M."/>
            <person name="Gentles A.J."/>
            <person name="Goodstadt L."/>
            <person name="Heger A."/>
            <person name="Jurka J."/>
            <person name="Kamal M."/>
            <person name="Mauceli E."/>
            <person name="Searle S.M."/>
            <person name="Sharpe T."/>
            <person name="Baker M.L."/>
            <person name="Batzer M.A."/>
            <person name="Benos P.V."/>
            <person name="Belov K."/>
            <person name="Clamp M."/>
            <person name="Cook A."/>
            <person name="Cuff J."/>
            <person name="Das R."/>
            <person name="Davidow L."/>
            <person name="Deakin J.E."/>
            <person name="Fazzari M.J."/>
            <person name="Glass J.L."/>
            <person name="Grabherr M."/>
            <person name="Greally J.M."/>
            <person name="Gu W."/>
            <person name="Hore T.A."/>
            <person name="Huttley G.A."/>
            <person name="Kleber M."/>
            <person name="Jirtle R.L."/>
            <person name="Koina E."/>
            <person name="Lee J.T."/>
            <person name="Mahony S."/>
            <person name="Marra M.A."/>
            <person name="Miller R.D."/>
            <person name="Nicholls R.D."/>
            <person name="Oda M."/>
            <person name="Papenfuss A.T."/>
            <person name="Parra Z.E."/>
            <person name="Pollock D.D."/>
            <person name="Ray D.A."/>
            <person name="Schein J.E."/>
            <person name="Speed T.P."/>
            <person name="Thompson K."/>
            <person name="VandeBerg J.L."/>
            <person name="Wade C.M."/>
            <person name="Walker J.A."/>
            <person name="Waters P.D."/>
            <person name="Webber C."/>
            <person name="Weidman J.R."/>
            <person name="Xie X."/>
            <person name="Zody M.C."/>
            <person name="Baldwin J."/>
            <person name="Abdouelleil A."/>
            <person name="Abdulkadir J."/>
            <person name="Abebe A."/>
            <person name="Abera B."/>
            <person name="Abreu J."/>
            <person name="Acer S.C."/>
            <person name="Aftuck L."/>
            <person name="Alexander A."/>
            <person name="An P."/>
            <person name="Anderson E."/>
            <person name="Anderson S."/>
            <person name="Arachi H."/>
            <person name="Azer M."/>
            <person name="Bachantsang P."/>
            <person name="Barry A."/>
            <person name="Bayul T."/>
            <person name="Berlin A."/>
            <person name="Bessette D."/>
            <person name="Bloom T."/>
            <person name="Bloom T."/>
            <person name="Boguslavskiy L."/>
            <person name="Bonnet C."/>
            <person name="Boukhgalter B."/>
            <person name="Bourzgui I."/>
            <person name="Brown A."/>
            <person name="Cahill P."/>
            <person name="Channer S."/>
            <person name="Cheshatsang Y."/>
            <person name="Chuda L."/>
            <person name="Citroen M."/>
            <person name="Collymore A."/>
            <person name="Cooke P."/>
            <person name="Costello M."/>
            <person name="D'Aco K."/>
            <person name="Daza R."/>
            <person name="De Haan G."/>
            <person name="DeGray S."/>
            <person name="DeMaso C."/>
            <person name="Dhargay N."/>
            <person name="Dooley K."/>
            <person name="Dooley E."/>
            <person name="Doricent M."/>
            <person name="Dorje P."/>
            <person name="Dorjee K."/>
            <person name="Dupes A."/>
            <person name="Elong R."/>
            <person name="Falk J."/>
            <person name="Farina A."/>
            <person name="Faro S."/>
            <person name="Ferguson D."/>
            <person name="Fisher S."/>
            <person name="Foley C.D."/>
            <person name="Franke A."/>
            <person name="Friedrich D."/>
            <person name="Gadbois L."/>
            <person name="Gearin G."/>
            <person name="Gearin C.R."/>
            <person name="Giannoukos G."/>
            <person name="Goode T."/>
            <person name="Graham J."/>
            <person name="Grandbois E."/>
            <person name="Grewal S."/>
            <person name="Gyaltsen K."/>
            <person name="Hafez N."/>
            <person name="Hagos B."/>
            <person name="Hall J."/>
            <person name="Henson C."/>
            <person name="Hollinger A."/>
            <person name="Honan T."/>
            <person name="Huard M.D."/>
            <person name="Hughes L."/>
            <person name="Hurhula B."/>
            <person name="Husby M.E."/>
            <person name="Kamat A."/>
            <person name="Kanga B."/>
            <person name="Kashin S."/>
            <person name="Khazanovich D."/>
            <person name="Kisner P."/>
            <person name="Lance K."/>
            <person name="Lara M."/>
            <person name="Lee W."/>
            <person name="Lennon N."/>
            <person name="Letendre F."/>
            <person name="LeVine R."/>
            <person name="Lipovsky A."/>
            <person name="Liu X."/>
            <person name="Liu J."/>
            <person name="Liu S."/>
            <person name="Lokyitsang T."/>
            <person name="Lokyitsang Y."/>
            <person name="Lubonja R."/>
            <person name="Lui A."/>
            <person name="MacDonald P."/>
            <person name="Magnisalis V."/>
            <person name="Maru K."/>
            <person name="Matthews C."/>
            <person name="McCusker W."/>
            <person name="McDonough S."/>
            <person name="Mehta T."/>
            <person name="Meldrim J."/>
            <person name="Meneus L."/>
            <person name="Mihai O."/>
            <person name="Mihalev A."/>
            <person name="Mihova T."/>
            <person name="Mittelman R."/>
            <person name="Mlenga V."/>
            <person name="Montmayeur A."/>
            <person name="Mulrain L."/>
            <person name="Navidi A."/>
            <person name="Naylor J."/>
            <person name="Negash T."/>
            <person name="Nguyen T."/>
            <person name="Nguyen N."/>
            <person name="Nicol R."/>
            <person name="Norbu C."/>
            <person name="Norbu N."/>
            <person name="Novod N."/>
            <person name="O'Neill B."/>
            <person name="Osman S."/>
            <person name="Markiewicz E."/>
            <person name="Oyono O.L."/>
            <person name="Patti C."/>
            <person name="Phunkhang P."/>
            <person name="Pierre F."/>
            <person name="Priest M."/>
            <person name="Raghuraman S."/>
            <person name="Rege F."/>
            <person name="Reyes R."/>
            <person name="Rise C."/>
            <person name="Rogov P."/>
            <person name="Ross K."/>
            <person name="Ryan E."/>
            <person name="Settipalli S."/>
            <person name="Shea T."/>
            <person name="Sherpa N."/>
            <person name="Shi L."/>
            <person name="Shih D."/>
            <person name="Sparrow T."/>
            <person name="Spaulding J."/>
            <person name="Stalker J."/>
            <person name="Stange-Thomann N."/>
            <person name="Stavropoulos S."/>
            <person name="Stone C."/>
            <person name="Strader C."/>
            <person name="Tesfaye S."/>
            <person name="Thomson T."/>
            <person name="Thoulutsang Y."/>
            <person name="Thoulutsang D."/>
            <person name="Topham K."/>
            <person name="Topping I."/>
            <person name="Tsamla T."/>
            <person name="Vassiliev H."/>
            <person name="Vo A."/>
            <person name="Wangchuk T."/>
            <person name="Wangdi T."/>
            <person name="Weiand M."/>
            <person name="Wilkinson J."/>
            <person name="Wilson A."/>
            <person name="Yadav S."/>
            <person name="Young G."/>
            <person name="Yu Q."/>
            <person name="Zembek L."/>
            <person name="Zhong D."/>
            <person name="Zimmer A."/>
            <person name="Zwirko Z."/>
            <person name="Jaffe D.B."/>
            <person name="Alvarez P."/>
            <person name="Brockman W."/>
            <person name="Butler J."/>
            <person name="Chin C."/>
            <person name="Gnerre S."/>
            <person name="MacCallum I."/>
            <person name="Graves J.A."/>
            <person name="Ponting C.P."/>
            <person name="Breen M."/>
            <person name="Samollow P.B."/>
            <person name="Lander E.S."/>
            <person name="Lindblad-Toh K."/>
        </authorList>
    </citation>
    <scope>NUCLEOTIDE SEQUENCE [LARGE SCALE GENOMIC DNA]</scope>
</reference>
<dbReference type="InterPro" id="IPR000008">
    <property type="entry name" value="C2_dom"/>
</dbReference>
<evidence type="ECO:0000256" key="12">
    <source>
        <dbReference type="ARBA" id="ARBA00023136"/>
    </source>
</evidence>
<dbReference type="InterPro" id="IPR056430">
    <property type="entry name" value="C2CD5_YbjQ-like_dom"/>
</dbReference>
<sequence length="1002" mass="110424">MPGKLKVKIVAGRHLPVMDRASDLTDAFVEVKFGNTTFKTDVYHKSLNPQWNSEWFKFEVDDEDLQDEPLQITVLDHDTYSANDAIGKVYIDIDPLLYSEAATVISGWFPIYDTIHGIRGEINVVVKVDLFNDLNRFRQSSCGVKFFCTTSIPKCYRAVIIHGFVEELVVNEDPEYQWIDRIRTPRASNEARQRLISLMSGELQRKIGLKVLEMRGNAVVGYLQCFDLEGESGLVVRAIGTACTLDKLSSTAAFLPACNSPSKEMKEIPFNEDPNPNTHSSGPSTPLKNQTYSFSPSKSYSRQSSSSDTDLSLTPKTGMGSGSAGKEGGPFKALLRQQTQSALEQREFPFFTLTAFPPGFLVHVGGVVSARSVKLLDRIHNPDEPETRDAWWAEIRQEIKSHAKALGCHAVVGYSESTSICEEVCILSASGTAAVLNPRFLQDGTVEGCLEQRLEENLPAGCGFCHIPYDELNMPFPAHLTYCYNLPADATVIGKGCLIQARLCRLKKKAQAEANATAISNLLPFMEYEVHTQLMNKLKLKGMNALFGLRIQITVGENMLMGLASATGVYLTALPTPGGIQIAGKTPNDGSYEQHISHMQKKINDTIAKNKELYEINPPEIPEEIIGSPIPEPRQRSRLLRSQSESSDEVIELDLSHGKKDAFVLEIDDTDAMEDVHSLLTDVPPPSGFYSCNTEIMPGINNWTSEIQMFTSVRVSRLSNINLTNQTLNKNFNDLCENLLKSLYFKLRSMIPCCLCHVNFTVSLPEDELIQVTVTAVAITFDKHQAVQTTKTQVEKSSQRASIDNEELLQFPLELCTDTLASHPFSSAKEHLESTSSNSGIPAAQRAMPVEKASPLTEGHFRQRSAPACANSTVGVVKMTPLSFIPGAKITKYLGIINMFFIRETTSLREEGGVSGFLHAFIAEVFAMVRAHVAALGGNAVVSYIMKQCVFMENPNKNQAQCLINVSGDAVIFVRESELEIISTQQPIASCQPACSGGEIAT</sequence>
<dbReference type="PANTHER" id="PTHR37412:SF2">
    <property type="entry name" value="C2 DOMAIN-CONTAINING PROTEIN 5"/>
    <property type="match status" value="1"/>
</dbReference>